<dbReference type="RefSeq" id="WP_320234879.1">
    <property type="nucleotide sequence ID" value="NZ_JAVIJF010000015.1"/>
</dbReference>
<evidence type="ECO:0000256" key="4">
    <source>
        <dbReference type="ARBA" id="ARBA00023163"/>
    </source>
</evidence>
<dbReference type="InterPro" id="IPR036388">
    <property type="entry name" value="WH-like_DNA-bd_sf"/>
</dbReference>
<dbReference type="SUPFAM" id="SSF53850">
    <property type="entry name" value="Periplasmic binding protein-like II"/>
    <property type="match status" value="1"/>
</dbReference>
<dbReference type="PANTHER" id="PTHR30537:SF26">
    <property type="entry name" value="GLYCINE CLEAVAGE SYSTEM TRANSCRIPTIONAL ACTIVATOR"/>
    <property type="match status" value="1"/>
</dbReference>
<keyword evidence="3" id="KW-0238">DNA-binding</keyword>
<comment type="similarity">
    <text evidence="1">Belongs to the LysR transcriptional regulatory family.</text>
</comment>
<evidence type="ECO:0000259" key="5">
    <source>
        <dbReference type="PROSITE" id="PS50931"/>
    </source>
</evidence>
<evidence type="ECO:0000256" key="2">
    <source>
        <dbReference type="ARBA" id="ARBA00023015"/>
    </source>
</evidence>
<dbReference type="PANTHER" id="PTHR30537">
    <property type="entry name" value="HTH-TYPE TRANSCRIPTIONAL REGULATOR"/>
    <property type="match status" value="1"/>
</dbReference>
<sequence>MRLLSQVNLNSLKIVESAARHKNFTRAGEEQFITASAVSQRVKSLEDQLRFKIFERGGNAVSLTPEGETYVARVREALERIVAASMEATGQSQAHVLRICVLPTFAARWLFPRMSSFQRHYPDIEMRVSTSYATHEFSSSEYDLEIRYGDGNFPGLTSELLFKEDLTPVCSRKLFYDVLGDKPLSKVSPEDLRYFTLLHSDTCTQNWQSWLGFAGASFVLGETRSVYFDSCMMSYEAANAGMGFAVANRAYMASDIRAERLVAPFAVHHPNTAGWYFVSPIKALGARKVELFKQWIVTEAALTQRELDQEIAAGVPVRLVAMA</sequence>
<dbReference type="InterPro" id="IPR036390">
    <property type="entry name" value="WH_DNA-bd_sf"/>
</dbReference>
<evidence type="ECO:0000256" key="1">
    <source>
        <dbReference type="ARBA" id="ARBA00009437"/>
    </source>
</evidence>
<dbReference type="EMBL" id="JAVIJF010000015">
    <property type="protein sequence ID" value="MDX8526942.1"/>
    <property type="molecule type" value="Genomic_DNA"/>
</dbReference>
<evidence type="ECO:0000313" key="6">
    <source>
        <dbReference type="EMBL" id="MDX8526942.1"/>
    </source>
</evidence>
<dbReference type="Proteomes" id="UP001276840">
    <property type="component" value="Unassembled WGS sequence"/>
</dbReference>
<dbReference type="Pfam" id="PF00126">
    <property type="entry name" value="HTH_1"/>
    <property type="match status" value="1"/>
</dbReference>
<dbReference type="PROSITE" id="PS50931">
    <property type="entry name" value="HTH_LYSR"/>
    <property type="match status" value="1"/>
</dbReference>
<keyword evidence="4" id="KW-0804">Transcription</keyword>
<dbReference type="InterPro" id="IPR058163">
    <property type="entry name" value="LysR-type_TF_proteobact-type"/>
</dbReference>
<dbReference type="CDD" id="cd08432">
    <property type="entry name" value="PBP2_GcdR_TrpI_HvrB_AmpR_like"/>
    <property type="match status" value="1"/>
</dbReference>
<dbReference type="InterPro" id="IPR005119">
    <property type="entry name" value="LysR_subst-bd"/>
</dbReference>
<dbReference type="Pfam" id="PF03466">
    <property type="entry name" value="LysR_substrate"/>
    <property type="match status" value="1"/>
</dbReference>
<dbReference type="Gene3D" id="3.40.190.10">
    <property type="entry name" value="Periplasmic binding protein-like II"/>
    <property type="match status" value="2"/>
</dbReference>
<dbReference type="Gene3D" id="1.10.10.10">
    <property type="entry name" value="Winged helix-like DNA-binding domain superfamily/Winged helix DNA-binding domain"/>
    <property type="match status" value="1"/>
</dbReference>
<evidence type="ECO:0000256" key="3">
    <source>
        <dbReference type="ARBA" id="ARBA00023125"/>
    </source>
</evidence>
<gene>
    <name evidence="6" type="ORF">RFM68_20785</name>
</gene>
<protein>
    <submittedName>
        <fullName evidence="6">LysR substrate-binding domain-containing protein</fullName>
    </submittedName>
</protein>
<reference evidence="6 7" key="1">
    <citation type="submission" date="2023-08" db="EMBL/GenBank/DDBJ databases">
        <title>Implementing the SeqCode for naming new Mesorhizobium species isolated from Vachellia karroo root nodules.</title>
        <authorList>
            <person name="Van Lill M."/>
        </authorList>
    </citation>
    <scope>NUCLEOTIDE SEQUENCE [LARGE SCALE GENOMIC DNA]</scope>
    <source>
        <strain evidence="6 7">MSK 1335</strain>
    </source>
</reference>
<feature type="domain" description="HTH lysR-type" evidence="5">
    <location>
        <begin position="7"/>
        <end position="64"/>
    </location>
</feature>
<accession>A0ABU4ZPL2</accession>
<dbReference type="SUPFAM" id="SSF46785">
    <property type="entry name" value="Winged helix' DNA-binding domain"/>
    <property type="match status" value="1"/>
</dbReference>
<comment type="caution">
    <text evidence="6">The sequence shown here is derived from an EMBL/GenBank/DDBJ whole genome shotgun (WGS) entry which is preliminary data.</text>
</comment>
<name>A0ABU4ZPL2_9HYPH</name>
<organism evidence="6 7">
    <name type="scientific">Mesorhizobium montanum</name>
    <dbReference type="NCBI Taxonomy" id="3072323"/>
    <lineage>
        <taxon>Bacteria</taxon>
        <taxon>Pseudomonadati</taxon>
        <taxon>Pseudomonadota</taxon>
        <taxon>Alphaproteobacteria</taxon>
        <taxon>Hyphomicrobiales</taxon>
        <taxon>Phyllobacteriaceae</taxon>
        <taxon>Mesorhizobium</taxon>
    </lineage>
</organism>
<dbReference type="InterPro" id="IPR000847">
    <property type="entry name" value="LysR_HTH_N"/>
</dbReference>
<proteinExistence type="inferred from homology"/>
<evidence type="ECO:0000313" key="7">
    <source>
        <dbReference type="Proteomes" id="UP001276840"/>
    </source>
</evidence>
<keyword evidence="7" id="KW-1185">Reference proteome</keyword>
<keyword evidence="2" id="KW-0805">Transcription regulation</keyword>